<comment type="caution">
    <text evidence="4">The sequence shown here is derived from an EMBL/GenBank/DDBJ whole genome shotgun (WGS) entry which is preliminary data.</text>
</comment>
<dbReference type="SMART" id="SM00052">
    <property type="entry name" value="EAL"/>
    <property type="match status" value="1"/>
</dbReference>
<dbReference type="InterPro" id="IPR035919">
    <property type="entry name" value="EAL_sf"/>
</dbReference>
<evidence type="ECO:0000259" key="2">
    <source>
        <dbReference type="PROSITE" id="PS50883"/>
    </source>
</evidence>
<dbReference type="PANTHER" id="PTHR33121:SF70">
    <property type="entry name" value="SIGNALING PROTEIN YKOW"/>
    <property type="match status" value="1"/>
</dbReference>
<evidence type="ECO:0000313" key="4">
    <source>
        <dbReference type="EMBL" id="MTF37958.1"/>
    </source>
</evidence>
<dbReference type="SUPFAM" id="SSF141868">
    <property type="entry name" value="EAL domain-like"/>
    <property type="match status" value="1"/>
</dbReference>
<evidence type="ECO:0000259" key="1">
    <source>
        <dbReference type="PROSITE" id="PS50006"/>
    </source>
</evidence>
<dbReference type="Gene3D" id="2.60.200.20">
    <property type="match status" value="1"/>
</dbReference>
<dbReference type="Pfam" id="PF00563">
    <property type="entry name" value="EAL"/>
    <property type="match status" value="1"/>
</dbReference>
<dbReference type="InterPro" id="IPR029787">
    <property type="entry name" value="Nucleotide_cyclase"/>
</dbReference>
<protein>
    <submittedName>
        <fullName evidence="4">EAL domain-containing protein</fullName>
    </submittedName>
</protein>
<dbReference type="PROSITE" id="PS50887">
    <property type="entry name" value="GGDEF"/>
    <property type="match status" value="1"/>
</dbReference>
<sequence>MNDNVDNNENKIVISEIELETLEDLNKYISESLINHYLILEESTSIQKLIKTFLLEENILTIGRSDKNNIQLSSLEVSRFHAHLKKFSHPETHEIYYEVIDGSVEGKKSNNGLNINGKKVSRAKLKHGDIINIGSEVIFNYFIDHEGKFEKQKTTILEQKNLVIDTVANDEDEKTKIIKNSTISSGIDQLLKFASIVNLSPYPIIEIDTTGKINFLNNSAKINFPTLLTENKNHLIFKDILAIPENLETDLFKREIKIDTTYFEQYVHYIKDQKIIRTYLLNITSRKKQQDSIKKLLDYDLKTKLPNYRFFIKTLQTSIPRHQRIQQNLAIMLIELDQIDLGKETLTPQKEQNIYIYCADKLNKLFRVGDTIAYWKNYQFIILLSNIQENNQIGLISQRVIDSLKTPFENQNIKTELKINIGISVYPYDADNSSDLIRKADQALSNSKKLGSNTYAFFSAKINFDNQVFSLLSNHLNKALQNQEFIIYYQPIVNREHQIIALESLLRWQHPTKGILSPDEFLSIAENQKIINDITIWMIEDIIAKKRSYSESVFRDIPIAMNISRKLIEDQKHSQRFIKIIEDNIAYTHNLIIEIRDNIWLENPEGKAILKKLLSLGLKIALDDFGHQDTLFTSIKKFPFHYLKISQDFVKNIKDNYQDKAIVSAISTMAKGLNMEVIVEGIENEIQWIIVLELDCQYAQGYLFTKALPFEEIMAILEY</sequence>
<name>A0A844GT41_9CHRO</name>
<dbReference type="PANTHER" id="PTHR33121">
    <property type="entry name" value="CYCLIC DI-GMP PHOSPHODIESTERASE PDEF"/>
    <property type="match status" value="1"/>
</dbReference>
<accession>A0A844GT41</accession>
<dbReference type="SUPFAM" id="SSF55073">
    <property type="entry name" value="Nucleotide cyclase"/>
    <property type="match status" value="1"/>
</dbReference>
<dbReference type="InterPro" id="IPR043128">
    <property type="entry name" value="Rev_trsase/Diguanyl_cyclase"/>
</dbReference>
<dbReference type="Gene3D" id="3.30.70.270">
    <property type="match status" value="1"/>
</dbReference>
<reference evidence="4 5" key="1">
    <citation type="submission" date="2019-11" db="EMBL/GenBank/DDBJ databases">
        <title>Isolation of a new High Light Tolerant Cyanobacteria.</title>
        <authorList>
            <person name="Dobson Z."/>
            <person name="Vaughn N."/>
            <person name="Vaughn M."/>
            <person name="Fromme P."/>
            <person name="Mazor Y."/>
        </authorList>
    </citation>
    <scope>NUCLEOTIDE SEQUENCE [LARGE SCALE GENOMIC DNA]</scope>
    <source>
        <strain evidence="4 5">0216</strain>
    </source>
</reference>
<dbReference type="Proteomes" id="UP000437131">
    <property type="component" value="Unassembled WGS sequence"/>
</dbReference>
<dbReference type="EMBL" id="WMIA01000002">
    <property type="protein sequence ID" value="MTF37958.1"/>
    <property type="molecule type" value="Genomic_DNA"/>
</dbReference>
<dbReference type="Pfam" id="PF00498">
    <property type="entry name" value="FHA"/>
    <property type="match status" value="1"/>
</dbReference>
<proteinExistence type="predicted"/>
<dbReference type="InterPro" id="IPR050706">
    <property type="entry name" value="Cyclic-di-GMP_PDE-like"/>
</dbReference>
<feature type="domain" description="GGDEF" evidence="3">
    <location>
        <begin position="327"/>
        <end position="460"/>
    </location>
</feature>
<dbReference type="InterPro" id="IPR001633">
    <property type="entry name" value="EAL_dom"/>
</dbReference>
<dbReference type="GO" id="GO:0071111">
    <property type="term" value="F:cyclic-guanylate-specific phosphodiesterase activity"/>
    <property type="evidence" value="ECO:0007669"/>
    <property type="project" value="InterPro"/>
</dbReference>
<dbReference type="CDD" id="cd01949">
    <property type="entry name" value="GGDEF"/>
    <property type="match status" value="1"/>
</dbReference>
<feature type="domain" description="EAL" evidence="2">
    <location>
        <begin position="469"/>
        <end position="719"/>
    </location>
</feature>
<evidence type="ECO:0000259" key="3">
    <source>
        <dbReference type="PROSITE" id="PS50887"/>
    </source>
</evidence>
<dbReference type="Gene3D" id="3.20.20.450">
    <property type="entry name" value="EAL domain"/>
    <property type="match status" value="1"/>
</dbReference>
<dbReference type="InterPro" id="IPR008984">
    <property type="entry name" value="SMAD_FHA_dom_sf"/>
</dbReference>
<feature type="domain" description="FHA" evidence="1">
    <location>
        <begin position="60"/>
        <end position="120"/>
    </location>
</feature>
<dbReference type="PROSITE" id="PS50006">
    <property type="entry name" value="FHA_DOMAIN"/>
    <property type="match status" value="1"/>
</dbReference>
<dbReference type="InterPro" id="IPR000253">
    <property type="entry name" value="FHA_dom"/>
</dbReference>
<evidence type="ECO:0000313" key="5">
    <source>
        <dbReference type="Proteomes" id="UP000437131"/>
    </source>
</evidence>
<dbReference type="AlphaFoldDB" id="A0A844GT41"/>
<dbReference type="Pfam" id="PF00990">
    <property type="entry name" value="GGDEF"/>
    <property type="match status" value="1"/>
</dbReference>
<dbReference type="SMART" id="SM00267">
    <property type="entry name" value="GGDEF"/>
    <property type="match status" value="1"/>
</dbReference>
<dbReference type="RefSeq" id="WP_155082807.1">
    <property type="nucleotide sequence ID" value="NZ_WMIA01000002.1"/>
</dbReference>
<dbReference type="NCBIfam" id="TIGR00254">
    <property type="entry name" value="GGDEF"/>
    <property type="match status" value="1"/>
</dbReference>
<dbReference type="SMART" id="SM00240">
    <property type="entry name" value="FHA"/>
    <property type="match status" value="1"/>
</dbReference>
<dbReference type="CDD" id="cd01948">
    <property type="entry name" value="EAL"/>
    <property type="match status" value="1"/>
</dbReference>
<gene>
    <name evidence="4" type="ORF">GGC33_03350</name>
</gene>
<dbReference type="SUPFAM" id="SSF49879">
    <property type="entry name" value="SMAD/FHA domain"/>
    <property type="match status" value="1"/>
</dbReference>
<dbReference type="PROSITE" id="PS50883">
    <property type="entry name" value="EAL"/>
    <property type="match status" value="1"/>
</dbReference>
<organism evidence="4 5">
    <name type="scientific">Cyanobacterium aponinum 0216</name>
    <dbReference type="NCBI Taxonomy" id="2676140"/>
    <lineage>
        <taxon>Bacteria</taxon>
        <taxon>Bacillati</taxon>
        <taxon>Cyanobacteriota</taxon>
        <taxon>Cyanophyceae</taxon>
        <taxon>Oscillatoriophycideae</taxon>
        <taxon>Chroococcales</taxon>
        <taxon>Geminocystaceae</taxon>
        <taxon>Cyanobacterium</taxon>
    </lineage>
</organism>
<dbReference type="InterPro" id="IPR000160">
    <property type="entry name" value="GGDEF_dom"/>
</dbReference>